<dbReference type="AlphaFoldDB" id="A0AAP3GC60"/>
<feature type="chain" id="PRO_5042962510" evidence="1">
    <location>
        <begin position="24"/>
        <end position="141"/>
    </location>
</feature>
<protein>
    <submittedName>
        <fullName evidence="2">Fibronectin type III domain-containing protein</fullName>
    </submittedName>
</protein>
<reference evidence="2" key="1">
    <citation type="submission" date="2022-09" db="EMBL/GenBank/DDBJ databases">
        <title>Genome analysis and characterization of larvicidal activity of Brevibacillus strains.</title>
        <authorList>
            <person name="Patrusheva E.V."/>
            <person name="Izotova A.O."/>
            <person name="Toshchakov S.V."/>
            <person name="Sineoky S.P."/>
        </authorList>
    </citation>
    <scope>NUCLEOTIDE SEQUENCE</scope>
    <source>
        <strain evidence="2">VKPM_B-13247</strain>
    </source>
</reference>
<name>A0AAP3GC60_BRELA</name>
<proteinExistence type="predicted"/>
<keyword evidence="1" id="KW-0732">Signal</keyword>
<feature type="signal peptide" evidence="1">
    <location>
        <begin position="1"/>
        <end position="23"/>
    </location>
</feature>
<dbReference type="SUPFAM" id="SSF49265">
    <property type="entry name" value="Fibronectin type III"/>
    <property type="match status" value="1"/>
</dbReference>
<dbReference type="Proteomes" id="UP001077662">
    <property type="component" value="Unassembled WGS sequence"/>
</dbReference>
<dbReference type="InterPro" id="IPR013783">
    <property type="entry name" value="Ig-like_fold"/>
</dbReference>
<dbReference type="EMBL" id="JAPTNE010000031">
    <property type="protein sequence ID" value="MCZ0809162.1"/>
    <property type="molecule type" value="Genomic_DNA"/>
</dbReference>
<gene>
    <name evidence="2" type="ORF">O0554_20015</name>
</gene>
<dbReference type="Gene3D" id="2.60.40.10">
    <property type="entry name" value="Immunoglobulins"/>
    <property type="match status" value="1"/>
</dbReference>
<dbReference type="InterPro" id="IPR003961">
    <property type="entry name" value="FN3_dom"/>
</dbReference>
<dbReference type="RefSeq" id="WP_258434414.1">
    <property type="nucleotide sequence ID" value="NZ_JANSGW010000031.1"/>
</dbReference>
<organism evidence="2 3">
    <name type="scientific">Brevibacillus laterosporus</name>
    <name type="common">Bacillus laterosporus</name>
    <dbReference type="NCBI Taxonomy" id="1465"/>
    <lineage>
        <taxon>Bacteria</taxon>
        <taxon>Bacillati</taxon>
        <taxon>Bacillota</taxon>
        <taxon>Bacilli</taxon>
        <taxon>Bacillales</taxon>
        <taxon>Paenibacillaceae</taxon>
        <taxon>Brevibacillus</taxon>
    </lineage>
</organism>
<evidence type="ECO:0000313" key="2">
    <source>
        <dbReference type="EMBL" id="MCZ0809162.1"/>
    </source>
</evidence>
<evidence type="ECO:0000313" key="3">
    <source>
        <dbReference type="Proteomes" id="UP001077662"/>
    </source>
</evidence>
<sequence length="141" mass="15639">MKNKFIVLASAITLAFSGQIASAEEATSSPSRVDTVDPSISIASQVPITYFMYWNAYDGASYYEVSLKDVSENTKPVKLEQIKERKFTLPVLKSNHDYSFWVAAYNSSGKKIAQGTKNFKMGKVYADKAEAVGYQVTLNKN</sequence>
<evidence type="ECO:0000256" key="1">
    <source>
        <dbReference type="SAM" id="SignalP"/>
    </source>
</evidence>
<comment type="caution">
    <text evidence="2">The sequence shown here is derived from an EMBL/GenBank/DDBJ whole genome shotgun (WGS) entry which is preliminary data.</text>
</comment>
<dbReference type="InterPro" id="IPR036116">
    <property type="entry name" value="FN3_sf"/>
</dbReference>
<accession>A0AAP3GC60</accession>
<dbReference type="CDD" id="cd00063">
    <property type="entry name" value="FN3"/>
    <property type="match status" value="1"/>
</dbReference>